<protein>
    <submittedName>
        <fullName evidence="5">HIRAN domain-containing protein</fullName>
    </submittedName>
</protein>
<comment type="caution">
    <text evidence="5">The sequence shown here is derived from an EMBL/GenBank/DDBJ whole genome shotgun (WGS) entry which is preliminary data.</text>
</comment>
<feature type="domain" description="HIRAN" evidence="4">
    <location>
        <begin position="142"/>
        <end position="254"/>
    </location>
</feature>
<dbReference type="Pfam" id="PF08797">
    <property type="entry name" value="HIRAN"/>
    <property type="match status" value="1"/>
</dbReference>
<dbReference type="EMBL" id="JAHXCT010000006">
    <property type="protein sequence ID" value="MBW4769734.1"/>
    <property type="molecule type" value="Genomic_DNA"/>
</dbReference>
<evidence type="ECO:0000256" key="3">
    <source>
        <dbReference type="SAM" id="MobiDB-lite"/>
    </source>
</evidence>
<evidence type="ECO:0000313" key="5">
    <source>
        <dbReference type="EMBL" id="MBW4769734.1"/>
    </source>
</evidence>
<keyword evidence="2" id="KW-0378">Hydrolase</keyword>
<evidence type="ECO:0000259" key="4">
    <source>
        <dbReference type="SMART" id="SM00910"/>
    </source>
</evidence>
<keyword evidence="1" id="KW-0479">Metal-binding</keyword>
<evidence type="ECO:0000256" key="1">
    <source>
        <dbReference type="ARBA" id="ARBA00022723"/>
    </source>
</evidence>
<dbReference type="Proteomes" id="UP000788426">
    <property type="component" value="Unassembled WGS sequence"/>
</dbReference>
<dbReference type="RefSeq" id="WP_219481790.1">
    <property type="nucleotide sequence ID" value="NZ_JAHXCT010000006.1"/>
</dbReference>
<feature type="compositionally biased region" description="Low complexity" evidence="3">
    <location>
        <begin position="88"/>
        <end position="98"/>
    </location>
</feature>
<name>A0ABS6YDV5_9BACT</name>
<keyword evidence="6" id="KW-1185">Reference proteome</keyword>
<gene>
    <name evidence="5" type="ORF">KZO38_08185</name>
</gene>
<dbReference type="InterPro" id="IPR014905">
    <property type="entry name" value="HIRAN"/>
</dbReference>
<evidence type="ECO:0000256" key="2">
    <source>
        <dbReference type="ARBA" id="ARBA00022801"/>
    </source>
</evidence>
<sequence length="403" mass="46254">MNIGKDKCKLLKNIRIYIAEKYGLDYLPSECKHEGDCQGTCPKCDAELIDIQKQLDSKGITDISSDAVLNELFQAYLFSKDDNDEANSTSSVEQSSLSQDEDKHKRDSICLQGDIASTPNEESLGSLAREKNFIKSFVADKTLFMECPVAGIAFHDIDEVWDELEVGTKLVLVRDKYNKYDKNAIAVALVDDYEGDPDEFDFDFILGYIPKDKNQSLASFLDMGWQDMFEVKISSLKRYGPYSDRLHISIYIKHKDVVEPQEDDALRINYFDKKEEWSSFVTELWRKGYVYCRWLYLYFEHPDLPKKGNHVVFLYNDGKQFIMYLMLVIALGDAAGAFLDNPEDMMMLDDCDAYILTSVAGPIKVSNESIQIPEEFLQRRGQPDKQLDKGLSDKLMNLFLEDK</sequence>
<accession>A0ABS6YDV5</accession>
<evidence type="ECO:0000313" key="6">
    <source>
        <dbReference type="Proteomes" id="UP000788426"/>
    </source>
</evidence>
<organism evidence="5 6">
    <name type="scientific">Hoylesella nanceiensis</name>
    <dbReference type="NCBI Taxonomy" id="425941"/>
    <lineage>
        <taxon>Bacteria</taxon>
        <taxon>Pseudomonadati</taxon>
        <taxon>Bacteroidota</taxon>
        <taxon>Bacteroidia</taxon>
        <taxon>Bacteroidales</taxon>
        <taxon>Prevotellaceae</taxon>
        <taxon>Hoylesella</taxon>
    </lineage>
</organism>
<feature type="region of interest" description="Disordered" evidence="3">
    <location>
        <begin position="83"/>
        <end position="106"/>
    </location>
</feature>
<reference evidence="5 6" key="1">
    <citation type="submission" date="2021-07" db="EMBL/GenBank/DDBJ databases">
        <title>Genomic diversity and antimicrobial resistance of Prevotella spp. isolated from chronic lung disease airways.</title>
        <authorList>
            <person name="Webb K.A."/>
            <person name="Olagoke O.S."/>
            <person name="Baird T."/>
            <person name="Neill J."/>
            <person name="Pham A."/>
            <person name="Wells T.J."/>
            <person name="Ramsay K.A."/>
            <person name="Bell S.C."/>
            <person name="Sarovich D.S."/>
            <person name="Price E.P."/>
        </authorList>
    </citation>
    <scope>NUCLEOTIDE SEQUENCE [LARGE SCALE GENOMIC DNA]</scope>
    <source>
        <strain evidence="5 6">SCHI0011.S.12</strain>
    </source>
</reference>
<dbReference type="SMART" id="SM00910">
    <property type="entry name" value="HIRAN"/>
    <property type="match status" value="1"/>
</dbReference>
<proteinExistence type="predicted"/>